<organism evidence="11 12">
    <name type="scientific">Streptococcus ictaluri 707-05</name>
    <dbReference type="NCBI Taxonomy" id="764299"/>
    <lineage>
        <taxon>Bacteria</taxon>
        <taxon>Bacillati</taxon>
        <taxon>Bacillota</taxon>
        <taxon>Bacilli</taxon>
        <taxon>Lactobacillales</taxon>
        <taxon>Streptococcaceae</taxon>
        <taxon>Streptococcus</taxon>
    </lineage>
</organism>
<dbReference type="GO" id="GO:0005886">
    <property type="term" value="C:plasma membrane"/>
    <property type="evidence" value="ECO:0007669"/>
    <property type="project" value="UniProtKB-SubCell"/>
</dbReference>
<dbReference type="GO" id="GO:0009401">
    <property type="term" value="P:phosphoenolpyruvate-dependent sugar phosphotransferase system"/>
    <property type="evidence" value="ECO:0007669"/>
    <property type="project" value="UniProtKB-KW"/>
</dbReference>
<protein>
    <submittedName>
        <fullName evidence="11">PTS system sugar-specific permease protein</fullName>
    </submittedName>
</protein>
<evidence type="ECO:0000256" key="5">
    <source>
        <dbReference type="ARBA" id="ARBA00022683"/>
    </source>
</evidence>
<dbReference type="PANTHER" id="PTHR37324">
    <property type="entry name" value="PTS SYSTEM GALACTITOL-SPECIFIC EIIC COMPONENT"/>
    <property type="match status" value="1"/>
</dbReference>
<dbReference type="PIRSF" id="PIRSF006304">
    <property type="entry name" value="GatC"/>
    <property type="match status" value="1"/>
</dbReference>
<feature type="transmembrane region" description="Helical" evidence="9">
    <location>
        <begin position="414"/>
        <end position="434"/>
    </location>
</feature>
<dbReference type="PROSITE" id="PS51104">
    <property type="entry name" value="PTS_EIIC_TYPE_2"/>
    <property type="match status" value="1"/>
</dbReference>
<evidence type="ECO:0000256" key="6">
    <source>
        <dbReference type="ARBA" id="ARBA00022692"/>
    </source>
</evidence>
<feature type="transmembrane region" description="Helical" evidence="9">
    <location>
        <begin position="360"/>
        <end position="381"/>
    </location>
</feature>
<name>G5K555_9STRE</name>
<dbReference type="GO" id="GO:0015577">
    <property type="term" value="F:galactitol transmembrane transporter activity"/>
    <property type="evidence" value="ECO:0007669"/>
    <property type="project" value="InterPro"/>
</dbReference>
<accession>G5K555</accession>
<keyword evidence="7 9" id="KW-1133">Transmembrane helix</keyword>
<feature type="transmembrane region" description="Helical" evidence="9">
    <location>
        <begin position="178"/>
        <end position="197"/>
    </location>
</feature>
<feature type="domain" description="PTS EIIC type-2" evidence="10">
    <location>
        <begin position="5"/>
        <end position="435"/>
    </location>
</feature>
<feature type="transmembrane region" description="Helical" evidence="9">
    <location>
        <begin position="329"/>
        <end position="348"/>
    </location>
</feature>
<feature type="transmembrane region" description="Helical" evidence="9">
    <location>
        <begin position="6"/>
        <end position="28"/>
    </location>
</feature>
<dbReference type="RefSeq" id="WP_008090026.1">
    <property type="nucleotide sequence ID" value="NZ_AEUX02000007.1"/>
</dbReference>
<dbReference type="eggNOG" id="COG3775">
    <property type="taxonomic scope" value="Bacteria"/>
</dbReference>
<evidence type="ECO:0000259" key="10">
    <source>
        <dbReference type="PROSITE" id="PS51104"/>
    </source>
</evidence>
<feature type="transmembrane region" description="Helical" evidence="9">
    <location>
        <begin position="40"/>
        <end position="60"/>
    </location>
</feature>
<keyword evidence="4" id="KW-0762">Sugar transport</keyword>
<dbReference type="STRING" id="764299.STRIC_1943"/>
<dbReference type="Pfam" id="PF03611">
    <property type="entry name" value="EIIC-GAT"/>
    <property type="match status" value="1"/>
</dbReference>
<keyword evidence="6 9" id="KW-0812">Transmembrane</keyword>
<dbReference type="Proteomes" id="UP000003330">
    <property type="component" value="Unassembled WGS sequence"/>
</dbReference>
<comment type="caution">
    <text evidence="11">The sequence shown here is derived from an EMBL/GenBank/DDBJ whole genome shotgun (WGS) entry which is preliminary data.</text>
</comment>
<feature type="transmembrane region" description="Helical" evidence="9">
    <location>
        <begin position="125"/>
        <end position="148"/>
    </location>
</feature>
<dbReference type="InterPro" id="IPR013014">
    <property type="entry name" value="PTS_EIIC_2"/>
</dbReference>
<keyword evidence="3" id="KW-1003">Cell membrane</keyword>
<evidence type="ECO:0000313" key="12">
    <source>
        <dbReference type="Proteomes" id="UP000003330"/>
    </source>
</evidence>
<proteinExistence type="predicted"/>
<evidence type="ECO:0000256" key="1">
    <source>
        <dbReference type="ARBA" id="ARBA00004651"/>
    </source>
</evidence>
<dbReference type="AlphaFoldDB" id="G5K555"/>
<evidence type="ECO:0000256" key="9">
    <source>
        <dbReference type="SAM" id="Phobius"/>
    </source>
</evidence>
<dbReference type="InterPro" id="IPR004703">
    <property type="entry name" value="PTS_sugar-sp_permease"/>
</dbReference>
<feature type="transmembrane region" description="Helical" evidence="9">
    <location>
        <begin position="304"/>
        <end position="323"/>
    </location>
</feature>
<dbReference type="EMBL" id="AEUX02000007">
    <property type="protein sequence ID" value="EHI69061.1"/>
    <property type="molecule type" value="Genomic_DNA"/>
</dbReference>
<evidence type="ECO:0000256" key="3">
    <source>
        <dbReference type="ARBA" id="ARBA00022475"/>
    </source>
</evidence>
<keyword evidence="12" id="KW-1185">Reference proteome</keyword>
<evidence type="ECO:0000256" key="4">
    <source>
        <dbReference type="ARBA" id="ARBA00022597"/>
    </source>
</evidence>
<evidence type="ECO:0000256" key="8">
    <source>
        <dbReference type="ARBA" id="ARBA00023136"/>
    </source>
</evidence>
<evidence type="ECO:0000256" key="7">
    <source>
        <dbReference type="ARBA" id="ARBA00022989"/>
    </source>
</evidence>
<dbReference type="InterPro" id="IPR013853">
    <property type="entry name" value="EIIC-GAT"/>
</dbReference>
<evidence type="ECO:0000256" key="2">
    <source>
        <dbReference type="ARBA" id="ARBA00022448"/>
    </source>
</evidence>
<evidence type="ECO:0000313" key="11">
    <source>
        <dbReference type="EMBL" id="EHI69061.1"/>
    </source>
</evidence>
<feature type="transmembrane region" description="Helical" evidence="9">
    <location>
        <begin position="80"/>
        <end position="113"/>
    </location>
</feature>
<dbReference type="OrthoDB" id="9787936at2"/>
<keyword evidence="2" id="KW-0813">Transport</keyword>
<dbReference type="PANTHER" id="PTHR37324:SF2">
    <property type="entry name" value="PTS SYSTEM GALACTITOL-SPECIFIC EIIC COMPONENT"/>
    <property type="match status" value="1"/>
</dbReference>
<feature type="transmembrane region" description="Helical" evidence="9">
    <location>
        <begin position="154"/>
        <end position="171"/>
    </location>
</feature>
<comment type="subcellular location">
    <subcellularLocation>
        <location evidence="1">Cell membrane</location>
        <topology evidence="1">Multi-pass membrane protein</topology>
    </subcellularLocation>
</comment>
<feature type="transmembrane region" description="Helical" evidence="9">
    <location>
        <begin position="217"/>
        <end position="238"/>
    </location>
</feature>
<keyword evidence="8 9" id="KW-0472">Membrane</keyword>
<sequence length="445" mass="47581">MFDILQSFIDLGAIVVLPVLIFIFGLLLGTPARKAFNAGLIVGIGFVGLNLVVELLSGSLGKAAQAMVERFGLQLTTLDVGWPAAAAISYGTLLGSLAIPLGIGINILLLFIGWTKTLMVDMWNFWHAAFVASLVYAVTHSFALGLYAMVTYQVMIYLLADIIAPAIKRFYGFPNITFPHGTSAPGFLVAIPLNWLFDRIPGFNKIEADPETIQKKFGIFGESTVMGLMIGIVIGLLAGYDMQGTLQLGVKTAAVMLLMPRMVSVLMEGLAPISEAANNFVQKRFPGREVNIGMDSALSVGHPAVLSSSLLLVPITILLAVVLPGNTTLPFGDLATIPSVVCLMAAVFRGNIIRTVVGGSLYMVSILYITSWAAPLVTSAAKAAKFNLEGHSRITAMAEGGLWPTGLFIAAANYWPWVFISLILIISLAGLYMVNHSKTNKSEVN</sequence>
<reference evidence="11 12" key="1">
    <citation type="journal article" date="2014" name="Int. J. Syst. Evol. Microbiol.">
        <title>Phylogenomics and the dynamic genome evolution of the genus Streptococcus.</title>
        <authorList>
            <consortium name="The Broad Institute Genome Sequencing Platform"/>
            <person name="Richards V.P."/>
            <person name="Palmer S.R."/>
            <person name="Pavinski Bitar P.D."/>
            <person name="Qin X."/>
            <person name="Weinstock G.M."/>
            <person name="Highlander S.K."/>
            <person name="Town C.D."/>
            <person name="Burne R.A."/>
            <person name="Stanhope M.J."/>
        </authorList>
    </citation>
    <scope>NUCLEOTIDE SEQUENCE [LARGE SCALE GENOMIC DNA]</scope>
    <source>
        <strain evidence="11 12">707-05</strain>
    </source>
</reference>
<gene>
    <name evidence="11" type="ORF">STRIC_1943</name>
</gene>
<keyword evidence="5" id="KW-0598">Phosphotransferase system</keyword>